<evidence type="ECO:0000256" key="2">
    <source>
        <dbReference type="SAM" id="Phobius"/>
    </source>
</evidence>
<keyword evidence="2" id="KW-0472">Membrane</keyword>
<sequence>MNIIEWIFSNPLILFILIGILSSLFRKKGEEQQQTNKPKPQRQQQAGQQTQPQTAKEEKEYNWDFDIFGEKAEELEKQLRDTFYPPKEEKVMKVEPIREQPKVERVLDFEIPKDSPILQTELQTSEGKVYKHHHEISRKQVVNGVIWSEILGQPRAQKPYRPPHLQRRGR</sequence>
<keyword evidence="4" id="KW-1185">Reference proteome</keyword>
<dbReference type="KEGG" id="bcoh:BC6307_15635"/>
<protein>
    <submittedName>
        <fullName evidence="3">Uncharacterized protein</fullName>
    </submittedName>
</protein>
<gene>
    <name evidence="3" type="ORF">BC6307_15635</name>
</gene>
<name>A0A223KT01_9BACI</name>
<dbReference type="RefSeq" id="WP_066418657.1">
    <property type="nucleotide sequence ID" value="NZ_CP018866.1"/>
</dbReference>
<organism evidence="3 4">
    <name type="scientific">Sutcliffiella cohnii</name>
    <dbReference type="NCBI Taxonomy" id="33932"/>
    <lineage>
        <taxon>Bacteria</taxon>
        <taxon>Bacillati</taxon>
        <taxon>Bacillota</taxon>
        <taxon>Bacilli</taxon>
        <taxon>Bacillales</taxon>
        <taxon>Bacillaceae</taxon>
        <taxon>Sutcliffiella</taxon>
    </lineage>
</organism>
<dbReference type="Proteomes" id="UP000215224">
    <property type="component" value="Chromosome"/>
</dbReference>
<dbReference type="EMBL" id="CP018866">
    <property type="protein sequence ID" value="AST92621.1"/>
    <property type="molecule type" value="Genomic_DNA"/>
</dbReference>
<reference evidence="3 4" key="1">
    <citation type="submission" date="2016-12" db="EMBL/GenBank/DDBJ databases">
        <title>The whole genome sequencing and assembly of Bacillus cohnii DSM 6307T strain.</title>
        <authorList>
            <person name="Lee Y.-J."/>
            <person name="Yi H."/>
            <person name="Bahn Y.-S."/>
            <person name="Kim J.F."/>
            <person name="Lee D.-W."/>
        </authorList>
    </citation>
    <scope>NUCLEOTIDE SEQUENCE [LARGE SCALE GENOMIC DNA]</scope>
    <source>
        <strain evidence="3 4">DSM 6307</strain>
    </source>
</reference>
<dbReference type="AlphaFoldDB" id="A0A223KT01"/>
<dbReference type="STRING" id="1314751.GCA_001591425_03327"/>
<feature type="compositionally biased region" description="Low complexity" evidence="1">
    <location>
        <begin position="37"/>
        <end position="54"/>
    </location>
</feature>
<keyword evidence="2" id="KW-1133">Transmembrane helix</keyword>
<feature type="region of interest" description="Disordered" evidence="1">
    <location>
        <begin position="31"/>
        <end position="58"/>
    </location>
</feature>
<keyword evidence="2" id="KW-0812">Transmembrane</keyword>
<evidence type="ECO:0000313" key="4">
    <source>
        <dbReference type="Proteomes" id="UP000215224"/>
    </source>
</evidence>
<feature type="transmembrane region" description="Helical" evidence="2">
    <location>
        <begin position="6"/>
        <end position="25"/>
    </location>
</feature>
<accession>A0A223KT01</accession>
<proteinExistence type="predicted"/>
<evidence type="ECO:0000313" key="3">
    <source>
        <dbReference type="EMBL" id="AST92621.1"/>
    </source>
</evidence>
<evidence type="ECO:0000256" key="1">
    <source>
        <dbReference type="SAM" id="MobiDB-lite"/>
    </source>
</evidence>